<dbReference type="RefSeq" id="WP_097651434.1">
    <property type="nucleotide sequence ID" value="NZ_LYXE01000063.1"/>
</dbReference>
<feature type="transmembrane region" description="Helical" evidence="1">
    <location>
        <begin position="161"/>
        <end position="181"/>
    </location>
</feature>
<keyword evidence="1" id="KW-0812">Transmembrane</keyword>
<evidence type="ECO:0000313" key="3">
    <source>
        <dbReference type="Proteomes" id="UP000220922"/>
    </source>
</evidence>
<feature type="transmembrane region" description="Helical" evidence="1">
    <location>
        <begin position="112"/>
        <end position="130"/>
    </location>
</feature>
<evidence type="ECO:0000313" key="2">
    <source>
        <dbReference type="EMBL" id="PDV99668.1"/>
    </source>
</evidence>
<name>A0A2H3KN90_9CHLR</name>
<proteinExistence type="predicted"/>
<sequence>MPFDLRPLFQAFLSLWTLLFQLEHLNGSLLELIHSYVGLHVAFGIFFLAGLSEAYGTRAVMLFLNRIGRRPFFLNLLITSILFVFGAVIWAFTIREMSALFFDNPQPLSYAIQAVGLAYLPLLFAFLAFVPYLGPGLLILLQVISLILAIFSISIGLDVPLGEAAIMVVGGWVILQLLRWLTTRPTTALSRWLLRVISGRDVHYQLRDIVPPMPLGLSDQTSTSAEEAS</sequence>
<keyword evidence="1" id="KW-0472">Membrane</keyword>
<comment type="caution">
    <text evidence="2">The sequence shown here is derived from an EMBL/GenBank/DDBJ whole genome shotgun (WGS) entry which is preliminary data.</text>
</comment>
<keyword evidence="1" id="KW-1133">Transmembrane helix</keyword>
<protein>
    <submittedName>
        <fullName evidence="2">Uncharacterized protein</fullName>
    </submittedName>
</protein>
<organism evidence="2 3">
    <name type="scientific">Candidatus Chloroploca asiatica</name>
    <dbReference type="NCBI Taxonomy" id="1506545"/>
    <lineage>
        <taxon>Bacteria</taxon>
        <taxon>Bacillati</taxon>
        <taxon>Chloroflexota</taxon>
        <taxon>Chloroflexia</taxon>
        <taxon>Chloroflexales</taxon>
        <taxon>Chloroflexineae</taxon>
        <taxon>Oscillochloridaceae</taxon>
        <taxon>Candidatus Chloroploca</taxon>
    </lineage>
</organism>
<dbReference type="Proteomes" id="UP000220922">
    <property type="component" value="Unassembled WGS sequence"/>
</dbReference>
<accession>A0A2H3KN90</accession>
<feature type="transmembrane region" description="Helical" evidence="1">
    <location>
        <begin position="72"/>
        <end position="92"/>
    </location>
</feature>
<reference evidence="2 3" key="1">
    <citation type="submission" date="2016-05" db="EMBL/GenBank/DDBJ databases">
        <authorList>
            <person name="Lavstsen T."/>
            <person name="Jespersen J.S."/>
        </authorList>
    </citation>
    <scope>NUCLEOTIDE SEQUENCE [LARGE SCALE GENOMIC DNA]</scope>
    <source>
        <strain evidence="2 3">B7-9</strain>
    </source>
</reference>
<dbReference type="AlphaFoldDB" id="A0A2H3KN90"/>
<feature type="transmembrane region" description="Helical" evidence="1">
    <location>
        <begin position="137"/>
        <end position="155"/>
    </location>
</feature>
<evidence type="ECO:0000256" key="1">
    <source>
        <dbReference type="SAM" id="Phobius"/>
    </source>
</evidence>
<dbReference type="EMBL" id="LYXE01000063">
    <property type="protein sequence ID" value="PDV99668.1"/>
    <property type="molecule type" value="Genomic_DNA"/>
</dbReference>
<feature type="transmembrane region" description="Helical" evidence="1">
    <location>
        <begin position="32"/>
        <end position="51"/>
    </location>
</feature>
<dbReference type="OrthoDB" id="155345at2"/>
<keyword evidence="3" id="KW-1185">Reference proteome</keyword>
<gene>
    <name evidence="2" type="ORF">A9Q02_00130</name>
</gene>